<proteinExistence type="predicted"/>
<name>A0A0L7LF44_OPEBR</name>
<dbReference type="STRING" id="104452.A0A0L7LF44"/>
<dbReference type="AlphaFoldDB" id="A0A0L7LF44"/>
<keyword evidence="3" id="KW-1185">Reference proteome</keyword>
<reference evidence="2 3" key="1">
    <citation type="journal article" date="2015" name="Genome Biol. Evol.">
        <title>The genome of winter moth (Operophtera brumata) provides a genomic perspective on sexual dimorphism and phenology.</title>
        <authorList>
            <person name="Derks M.F."/>
            <person name="Smit S."/>
            <person name="Salis L."/>
            <person name="Schijlen E."/>
            <person name="Bossers A."/>
            <person name="Mateman C."/>
            <person name="Pijl A.S."/>
            <person name="de Ridder D."/>
            <person name="Groenen M.A."/>
            <person name="Visser M.E."/>
            <person name="Megens H.J."/>
        </authorList>
    </citation>
    <scope>NUCLEOTIDE SEQUENCE [LARGE SCALE GENOMIC DNA]</scope>
    <source>
        <strain evidence="2">WM2013NL</strain>
        <tissue evidence="2">Head and thorax</tissue>
    </source>
</reference>
<evidence type="ECO:0000313" key="3">
    <source>
        <dbReference type="Proteomes" id="UP000037510"/>
    </source>
</evidence>
<gene>
    <name evidence="2" type="ORF">OBRU01_10425</name>
</gene>
<comment type="caution">
    <text evidence="2">The sequence shown here is derived from an EMBL/GenBank/DDBJ whole genome shotgun (WGS) entry which is preliminary data.</text>
</comment>
<dbReference type="Pfam" id="PF08368">
    <property type="entry name" value="FAST_2"/>
    <property type="match status" value="1"/>
</dbReference>
<dbReference type="EMBL" id="JTDY01001458">
    <property type="protein sequence ID" value="KOB73821.1"/>
    <property type="molecule type" value="Genomic_DNA"/>
</dbReference>
<dbReference type="GO" id="GO:0016301">
    <property type="term" value="F:kinase activity"/>
    <property type="evidence" value="ECO:0007669"/>
    <property type="project" value="UniProtKB-KW"/>
</dbReference>
<dbReference type="Proteomes" id="UP000037510">
    <property type="component" value="Unassembled WGS sequence"/>
</dbReference>
<accession>A0A0L7LF44</accession>
<feature type="domain" description="RAP" evidence="1">
    <location>
        <begin position="446"/>
        <end position="507"/>
    </location>
</feature>
<evidence type="ECO:0000259" key="1">
    <source>
        <dbReference type="PROSITE" id="PS51286"/>
    </source>
</evidence>
<dbReference type="PROSITE" id="PS51286">
    <property type="entry name" value="RAP"/>
    <property type="match status" value="1"/>
</dbReference>
<dbReference type="InterPro" id="IPR013579">
    <property type="entry name" value="FAST_2"/>
</dbReference>
<sequence length="518" mass="59285">MSIVFRRYIKANSSLFLLGNATTPFHQTCLVRSFSDEKSITETQYSSSTILIENGLNVHELPLVVRRLKNITEVDEIHSTESPQSTTDSINYHMIQDEFKQCMDLRDVFSLLTKCTKITPNIALGAIERIYDLEKNPTLISIATRTMNINLAKGAIMEKLLRVIILKTEDTQTIINILNTDSSSMEPYKPKFSDEILLRVIDNRLSIEQLCEFMEFLIRNKSDPKYAETIDKLWVGFLEREQDIDEHNIRKVFQVLHGLKSSKKTILAVLEQKFSDLWFKINVPVMVDILDTFVQEKYISAQSFAVVGTWLYANIHAIDQDSLLDVISKLTQLNYTDDQVEKAVEKKLHLIDTALSLECSDYHGPLLPKDQWTQDVPQDPRIRNILQKTMDIFASVAGGPHKVSTAVMVPHIYSDYTYLVDVLIQPTGLVNNTFNWKSKSARNDNVAVLIHLPDHYCSDHQQLVGHQEMRKKHLKILGMKVATLKYTTLSQYYTSCNTGGLKKYLEDSLNKAEECTNI</sequence>
<protein>
    <submittedName>
        <fullName evidence="2">Fas-activated serine/threonine kinase</fullName>
    </submittedName>
</protein>
<organism evidence="2 3">
    <name type="scientific">Operophtera brumata</name>
    <name type="common">Winter moth</name>
    <name type="synonym">Phalaena brumata</name>
    <dbReference type="NCBI Taxonomy" id="104452"/>
    <lineage>
        <taxon>Eukaryota</taxon>
        <taxon>Metazoa</taxon>
        <taxon>Ecdysozoa</taxon>
        <taxon>Arthropoda</taxon>
        <taxon>Hexapoda</taxon>
        <taxon>Insecta</taxon>
        <taxon>Pterygota</taxon>
        <taxon>Neoptera</taxon>
        <taxon>Endopterygota</taxon>
        <taxon>Lepidoptera</taxon>
        <taxon>Glossata</taxon>
        <taxon>Ditrysia</taxon>
        <taxon>Geometroidea</taxon>
        <taxon>Geometridae</taxon>
        <taxon>Larentiinae</taxon>
        <taxon>Operophtera</taxon>
    </lineage>
</organism>
<evidence type="ECO:0000313" key="2">
    <source>
        <dbReference type="EMBL" id="KOB73821.1"/>
    </source>
</evidence>
<keyword evidence="2" id="KW-0418">Kinase</keyword>
<dbReference type="InterPro" id="IPR013584">
    <property type="entry name" value="RAP"/>
</dbReference>
<keyword evidence="2" id="KW-0808">Transferase</keyword>